<name>A0ABX5SUT9_9MICO</name>
<keyword evidence="4" id="KW-1185">Reference proteome</keyword>
<reference evidence="3 4" key="1">
    <citation type="submission" date="2019-03" db="EMBL/GenBank/DDBJ databases">
        <authorList>
            <person name="Dong K."/>
        </authorList>
    </citation>
    <scope>NUCLEOTIDE SEQUENCE [LARGE SCALE GENOMIC DNA]</scope>
    <source>
        <strain evidence="4">dk512</strain>
    </source>
</reference>
<dbReference type="EMBL" id="CP038266">
    <property type="protein sequence ID" value="QBR89924.1"/>
    <property type="molecule type" value="Genomic_DNA"/>
</dbReference>
<gene>
    <name evidence="3" type="ORF">E4K62_15270</name>
</gene>
<dbReference type="Pfam" id="PF03807">
    <property type="entry name" value="F420_oxidored"/>
    <property type="match status" value="1"/>
</dbReference>
<dbReference type="InterPro" id="IPR036291">
    <property type="entry name" value="NAD(P)-bd_dom_sf"/>
</dbReference>
<sequence length="202" mass="21065">MNITILGTGHMARTLGAGLLRSGHSVVFGSRDPGAVTDLPAPVLGHADAIARGEIVLSAVAAAHSLETLTALAGDIGDRVLIDIGNAVDQHLELLYPDGSLGERLQQALPDARVVKTLNTLAGTLAVDPSGLPVPTTVFLSGDDAQAKATVADILRTLGWADEQQIDLGGIATARAVEHYFLLFAAMMMGLRSERFNVAVIR</sequence>
<feature type="domain" description="Pyrroline-5-carboxylate reductase catalytic N-terminal" evidence="2">
    <location>
        <begin position="3"/>
        <end position="86"/>
    </location>
</feature>
<accession>A0ABX5SUT9</accession>
<dbReference type="RefSeq" id="WP_135068914.1">
    <property type="nucleotide sequence ID" value="NZ_CP038266.1"/>
</dbReference>
<dbReference type="PANTHER" id="PTHR14239">
    <property type="entry name" value="DUDULIN-RELATED"/>
    <property type="match status" value="1"/>
</dbReference>
<dbReference type="Proteomes" id="UP000295748">
    <property type="component" value="Chromosome"/>
</dbReference>
<proteinExistence type="predicted"/>
<dbReference type="Gene3D" id="3.40.50.720">
    <property type="entry name" value="NAD(P)-binding Rossmann-like Domain"/>
    <property type="match status" value="1"/>
</dbReference>
<dbReference type="SUPFAM" id="SSF51735">
    <property type="entry name" value="NAD(P)-binding Rossmann-fold domains"/>
    <property type="match status" value="1"/>
</dbReference>
<dbReference type="InterPro" id="IPR051267">
    <property type="entry name" value="STEAP_metalloreductase"/>
</dbReference>
<evidence type="ECO:0000259" key="2">
    <source>
        <dbReference type="Pfam" id="PF03807"/>
    </source>
</evidence>
<protein>
    <submittedName>
        <fullName evidence="3">Oxidoreductase</fullName>
    </submittedName>
</protein>
<evidence type="ECO:0000313" key="4">
    <source>
        <dbReference type="Proteomes" id="UP000295748"/>
    </source>
</evidence>
<evidence type="ECO:0000313" key="3">
    <source>
        <dbReference type="EMBL" id="QBR89924.1"/>
    </source>
</evidence>
<dbReference type="InterPro" id="IPR028939">
    <property type="entry name" value="P5C_Rdtase_cat_N"/>
</dbReference>
<keyword evidence="1" id="KW-0560">Oxidoreductase</keyword>
<organism evidence="3 4">
    <name type="scientific">Microbacterium wangchenii</name>
    <dbReference type="NCBI Taxonomy" id="2541726"/>
    <lineage>
        <taxon>Bacteria</taxon>
        <taxon>Bacillati</taxon>
        <taxon>Actinomycetota</taxon>
        <taxon>Actinomycetes</taxon>
        <taxon>Micrococcales</taxon>
        <taxon>Microbacteriaceae</taxon>
        <taxon>Microbacterium</taxon>
    </lineage>
</organism>
<evidence type="ECO:0000256" key="1">
    <source>
        <dbReference type="ARBA" id="ARBA00023002"/>
    </source>
</evidence>